<protein>
    <recommendedName>
        <fullName evidence="10">Phosphate-binding protein</fullName>
    </recommendedName>
</protein>
<keyword evidence="10" id="KW-0472">Membrane</keyword>
<keyword evidence="9 10" id="KW-0449">Lipoprotein</keyword>
<evidence type="ECO:0000313" key="13">
    <source>
        <dbReference type="Proteomes" id="UP000004416"/>
    </source>
</evidence>
<evidence type="ECO:0000256" key="2">
    <source>
        <dbReference type="ARBA" id="ARBA00004193"/>
    </source>
</evidence>
<proteinExistence type="inferred from homology"/>
<evidence type="ECO:0000256" key="9">
    <source>
        <dbReference type="ARBA" id="ARBA00023288"/>
    </source>
</evidence>
<dbReference type="CDD" id="cd13654">
    <property type="entry name" value="PBP2_phosphate_like_2"/>
    <property type="match status" value="1"/>
</dbReference>
<keyword evidence="8 10" id="KW-0564">Palmitate</keyword>
<organism evidence="12 13">
    <name type="scientific">Desulfitobacterium hafniense DP7</name>
    <dbReference type="NCBI Taxonomy" id="537010"/>
    <lineage>
        <taxon>Bacteria</taxon>
        <taxon>Bacillati</taxon>
        <taxon>Bacillota</taxon>
        <taxon>Clostridia</taxon>
        <taxon>Eubacteriales</taxon>
        <taxon>Desulfitobacteriaceae</taxon>
        <taxon>Desulfitobacterium</taxon>
    </lineage>
</organism>
<dbReference type="EMBL" id="AFZX01000005">
    <property type="protein sequence ID" value="EHL09123.1"/>
    <property type="molecule type" value="Genomic_DNA"/>
</dbReference>
<dbReference type="Pfam" id="PF12849">
    <property type="entry name" value="PBP_like_2"/>
    <property type="match status" value="1"/>
</dbReference>
<evidence type="ECO:0000256" key="1">
    <source>
        <dbReference type="ARBA" id="ARBA00002841"/>
    </source>
</evidence>
<keyword evidence="7" id="KW-0732">Signal</keyword>
<comment type="similarity">
    <text evidence="3 10">Belongs to the PstS family.</text>
</comment>
<reference evidence="12 13" key="1">
    <citation type="submission" date="2011-08" db="EMBL/GenBank/DDBJ databases">
        <authorList>
            <person name="Weinstock G."/>
            <person name="Sodergren E."/>
            <person name="Clifton S."/>
            <person name="Fulton L."/>
            <person name="Fulton B."/>
            <person name="Courtney L."/>
            <person name="Fronick C."/>
            <person name="Harrison M."/>
            <person name="Strong C."/>
            <person name="Farmer C."/>
            <person name="Delahaunty K."/>
            <person name="Markovic C."/>
            <person name="Hall O."/>
            <person name="Minx P."/>
            <person name="Tomlinson C."/>
            <person name="Mitreva M."/>
            <person name="Hou S."/>
            <person name="Chen J."/>
            <person name="Wollam A."/>
            <person name="Pepin K.H."/>
            <person name="Johnson M."/>
            <person name="Bhonagiri V."/>
            <person name="Zhang X."/>
            <person name="Suruliraj S."/>
            <person name="Warren W."/>
            <person name="Chinwalla A."/>
            <person name="Mardis E.R."/>
            <person name="Wilson R.K."/>
        </authorList>
    </citation>
    <scope>NUCLEOTIDE SEQUENCE [LARGE SCALE GENOMIC DNA]</scope>
    <source>
        <strain evidence="12 13">DP7</strain>
    </source>
</reference>
<dbReference type="InterPro" id="IPR024370">
    <property type="entry name" value="PBP_domain"/>
</dbReference>
<evidence type="ECO:0000259" key="11">
    <source>
        <dbReference type="Pfam" id="PF12849"/>
    </source>
</evidence>
<keyword evidence="6 10" id="KW-0592">Phosphate transport</keyword>
<evidence type="ECO:0000256" key="6">
    <source>
        <dbReference type="ARBA" id="ARBA00022592"/>
    </source>
</evidence>
<evidence type="ECO:0000256" key="10">
    <source>
        <dbReference type="RuleBase" id="RU367119"/>
    </source>
</evidence>
<dbReference type="GO" id="GO:0006817">
    <property type="term" value="P:phosphate ion transport"/>
    <property type="evidence" value="ECO:0007669"/>
    <property type="project" value="UniProtKB-UniRule"/>
</dbReference>
<evidence type="ECO:0000256" key="3">
    <source>
        <dbReference type="ARBA" id="ARBA00008725"/>
    </source>
</evidence>
<dbReference type="InterPro" id="IPR050811">
    <property type="entry name" value="Phosphate_ABC_transporter"/>
</dbReference>
<dbReference type="PANTHER" id="PTHR30570:SF1">
    <property type="entry name" value="PHOSPHATE-BINDING PROTEIN PSTS"/>
    <property type="match status" value="1"/>
</dbReference>
<comment type="subunit">
    <text evidence="4 10">The complex is composed of two ATP-binding proteins (PstB), two transmembrane proteins (PstC and PstA) and a solute-binding protein (PstS).</text>
</comment>
<evidence type="ECO:0000256" key="5">
    <source>
        <dbReference type="ARBA" id="ARBA00022448"/>
    </source>
</evidence>
<dbReference type="GO" id="GO:0042301">
    <property type="term" value="F:phosphate ion binding"/>
    <property type="evidence" value="ECO:0007669"/>
    <property type="project" value="UniProtKB-UniRule"/>
</dbReference>
<dbReference type="Gene3D" id="3.40.190.10">
    <property type="entry name" value="Periplasmic binding protein-like II"/>
    <property type="match status" value="2"/>
</dbReference>
<comment type="caution">
    <text evidence="12">The sequence shown here is derived from an EMBL/GenBank/DDBJ whole genome shotgun (WGS) entry which is preliminary data.</text>
</comment>
<sequence>MQKWESKSPKSALQRKRTIGKIGGYLLMFKKKVLAAIVGMGMIFSLAGCGQTNDQPKQPAAGNNEPAQVEELKGNVVIDGSGTVYPLMAHIAEEYMTNIQPGVSVQVGRAGSSAGFKKFIPGETDFADASRAIKDSEVEELKAKGLEMDTNVMEIKLAYDGLTIVINKNNDWAKEMTDDEIVKMFTSKAVKGDDKVLWSDIRAEWPKEEIKFYGPNENHGTYEFFYETILGKKDLVSSVNLQQEYSTLVDLVSQDKNAIAFFGYGYYATNTDKLTAVKVDFGKGSVEPSLKTIGEDLDYAGFTRLVYTYLNLNYAKEKPQVLDFAQFIVSPEGAAKFAADNGFAPLPEATYAEYTSALKALK</sequence>
<keyword evidence="5 10" id="KW-0813">Transport</keyword>
<dbReference type="Proteomes" id="UP000004416">
    <property type="component" value="Unassembled WGS sequence"/>
</dbReference>
<accession>G9XGT8</accession>
<evidence type="ECO:0000256" key="4">
    <source>
        <dbReference type="ARBA" id="ARBA00011529"/>
    </source>
</evidence>
<dbReference type="HOGENOM" id="CLU_026228_1_1_9"/>
<comment type="function">
    <text evidence="1">Part of the ABC transporter complex PstSACB involved in phosphate import.</text>
</comment>
<feature type="domain" description="PBP" evidence="11">
    <location>
        <begin position="69"/>
        <end position="332"/>
    </location>
</feature>
<evidence type="ECO:0000256" key="7">
    <source>
        <dbReference type="ARBA" id="ARBA00022729"/>
    </source>
</evidence>
<dbReference type="PANTHER" id="PTHR30570">
    <property type="entry name" value="PERIPLASMIC PHOSPHATE BINDING COMPONENT OF PHOSPHATE ABC TRANSPORTER"/>
    <property type="match status" value="1"/>
</dbReference>
<dbReference type="SUPFAM" id="SSF53850">
    <property type="entry name" value="Periplasmic binding protein-like II"/>
    <property type="match status" value="1"/>
</dbReference>
<name>G9XGT8_DESHA</name>
<evidence type="ECO:0000313" key="12">
    <source>
        <dbReference type="EMBL" id="EHL09123.1"/>
    </source>
</evidence>
<comment type="function">
    <text evidence="10">Involved in the system for phosphate transport across the cytoplasmic membrane.</text>
</comment>
<dbReference type="InterPro" id="IPR011862">
    <property type="entry name" value="Phos-bd"/>
</dbReference>
<dbReference type="GO" id="GO:0005886">
    <property type="term" value="C:plasma membrane"/>
    <property type="evidence" value="ECO:0007669"/>
    <property type="project" value="UniProtKB-SubCell"/>
</dbReference>
<keyword evidence="10" id="KW-1003">Cell membrane</keyword>
<gene>
    <name evidence="12" type="ORF">HMPREF0322_00154</name>
</gene>
<comment type="subcellular location">
    <subcellularLocation>
        <location evidence="2 10">Cell membrane</location>
        <topology evidence="2 10">Lipid-anchor</topology>
    </subcellularLocation>
</comment>
<evidence type="ECO:0000256" key="8">
    <source>
        <dbReference type="ARBA" id="ARBA00023139"/>
    </source>
</evidence>
<dbReference type="AlphaFoldDB" id="G9XGT8"/>
<dbReference type="NCBIfam" id="TIGR02136">
    <property type="entry name" value="ptsS_2"/>
    <property type="match status" value="1"/>
</dbReference>
<dbReference type="PATRIC" id="fig|537010.4.peg.147"/>